<dbReference type="SUPFAM" id="SSF46689">
    <property type="entry name" value="Homeodomain-like"/>
    <property type="match status" value="1"/>
</dbReference>
<evidence type="ECO:0000313" key="1">
    <source>
        <dbReference type="EMBL" id="MFD1440413.1"/>
    </source>
</evidence>
<proteinExistence type="predicted"/>
<sequence>MAKIQLAGGMQIDARSRHSQVKMLSALQRLHDQGVPFSSLKVGEFCRLAGVSRATFYRHHQDLKDILAVELLKQIGAFEHRVDQSTIKDFQSGSALIVSALLEARPLWQLIIWASAADRAQDLMIGAVQRVLITRDYPAQDRTFISGWLGAALLRFALQTATTEPALPQPKALSLYRMLIPDLPPIVD</sequence>
<dbReference type="EMBL" id="JBHTOK010000014">
    <property type="protein sequence ID" value="MFD1440413.1"/>
    <property type="molecule type" value="Genomic_DNA"/>
</dbReference>
<dbReference type="RefSeq" id="WP_125757338.1">
    <property type="nucleotide sequence ID" value="NZ_JBHTOK010000014.1"/>
</dbReference>
<gene>
    <name evidence="1" type="ORF">ACFQ5K_03285</name>
</gene>
<dbReference type="InterPro" id="IPR009057">
    <property type="entry name" value="Homeodomain-like_sf"/>
</dbReference>
<accession>A0ABW4CWR5</accession>
<name>A0ABW4CWR5_9LACO</name>
<organism evidence="1 2">
    <name type="scientific">Lacticaseibacillus hegangensis</name>
    <dbReference type="NCBI Taxonomy" id="2486010"/>
    <lineage>
        <taxon>Bacteria</taxon>
        <taxon>Bacillati</taxon>
        <taxon>Bacillota</taxon>
        <taxon>Bacilli</taxon>
        <taxon>Lactobacillales</taxon>
        <taxon>Lactobacillaceae</taxon>
        <taxon>Lacticaseibacillus</taxon>
    </lineage>
</organism>
<dbReference type="Proteomes" id="UP001597212">
    <property type="component" value="Unassembled WGS sequence"/>
</dbReference>
<reference evidence="2" key="1">
    <citation type="journal article" date="2019" name="Int. J. Syst. Evol. Microbiol.">
        <title>The Global Catalogue of Microorganisms (GCM) 10K type strain sequencing project: providing services to taxonomists for standard genome sequencing and annotation.</title>
        <authorList>
            <consortium name="The Broad Institute Genomics Platform"/>
            <consortium name="The Broad Institute Genome Sequencing Center for Infectious Disease"/>
            <person name="Wu L."/>
            <person name="Ma J."/>
        </authorList>
    </citation>
    <scope>NUCLEOTIDE SEQUENCE [LARGE SCALE GENOMIC DNA]</scope>
    <source>
        <strain evidence="2">CCM 8912</strain>
    </source>
</reference>
<evidence type="ECO:0000313" key="2">
    <source>
        <dbReference type="Proteomes" id="UP001597212"/>
    </source>
</evidence>
<comment type="caution">
    <text evidence="1">The sequence shown here is derived from an EMBL/GenBank/DDBJ whole genome shotgun (WGS) entry which is preliminary data.</text>
</comment>
<dbReference type="Gene3D" id="1.10.357.10">
    <property type="entry name" value="Tetracycline Repressor, domain 2"/>
    <property type="match status" value="1"/>
</dbReference>
<keyword evidence="2" id="KW-1185">Reference proteome</keyword>
<protein>
    <recommendedName>
        <fullName evidence="3">HTH tetR-type domain-containing protein</fullName>
    </recommendedName>
</protein>
<evidence type="ECO:0008006" key="3">
    <source>
        <dbReference type="Google" id="ProtNLM"/>
    </source>
</evidence>